<keyword evidence="15" id="KW-1185">Reference proteome</keyword>
<dbReference type="Pfam" id="PF18927">
    <property type="entry name" value="CrtO"/>
    <property type="match status" value="1"/>
</dbReference>
<keyword evidence="4 13" id="KW-0812">Transmembrane</keyword>
<keyword evidence="7 13" id="KW-0472">Membrane</keyword>
<evidence type="ECO:0000256" key="4">
    <source>
        <dbReference type="ARBA" id="ARBA00022692"/>
    </source>
</evidence>
<keyword evidence="6 13" id="KW-1133">Transmembrane helix</keyword>
<dbReference type="GO" id="GO:0016746">
    <property type="term" value="F:acyltransferase activity"/>
    <property type="evidence" value="ECO:0007669"/>
    <property type="project" value="UniProtKB-KW"/>
</dbReference>
<evidence type="ECO:0000256" key="3">
    <source>
        <dbReference type="ARBA" id="ARBA00022679"/>
    </source>
</evidence>
<evidence type="ECO:0000256" key="1">
    <source>
        <dbReference type="ARBA" id="ARBA00004162"/>
    </source>
</evidence>
<evidence type="ECO:0000256" key="6">
    <source>
        <dbReference type="ARBA" id="ARBA00022989"/>
    </source>
</evidence>
<keyword evidence="3" id="KW-0808">Transferase</keyword>
<comment type="caution">
    <text evidence="14">The sequence shown here is derived from an EMBL/GenBank/DDBJ whole genome shotgun (WGS) entry which is preliminary data.</text>
</comment>
<dbReference type="UniPathway" id="UPA00029">
    <property type="reaction ID" value="UER00560"/>
</dbReference>
<keyword evidence="2" id="KW-1003">Cell membrane</keyword>
<dbReference type="OrthoDB" id="3783432at2"/>
<dbReference type="AlphaFoldDB" id="A0A2T4Z7D1"/>
<dbReference type="Proteomes" id="UP000241639">
    <property type="component" value="Unassembled WGS sequence"/>
</dbReference>
<evidence type="ECO:0000256" key="2">
    <source>
        <dbReference type="ARBA" id="ARBA00022475"/>
    </source>
</evidence>
<evidence type="ECO:0000256" key="8">
    <source>
        <dbReference type="ARBA" id="ARBA00023315"/>
    </source>
</evidence>
<evidence type="ECO:0000256" key="12">
    <source>
        <dbReference type="ARBA" id="ARBA00025324"/>
    </source>
</evidence>
<reference evidence="14 15" key="1">
    <citation type="submission" date="2018-04" db="EMBL/GenBank/DDBJ databases">
        <title>Genomic Encyclopedia of Archaeal and Bacterial Type Strains, Phase II (KMG-II): from individual species to whole genera.</title>
        <authorList>
            <person name="Goeker M."/>
        </authorList>
    </citation>
    <scope>NUCLEOTIDE SEQUENCE [LARGE SCALE GENOMIC DNA]</scope>
    <source>
        <strain evidence="14 15">DSM 45169</strain>
    </source>
</reference>
<evidence type="ECO:0000313" key="14">
    <source>
        <dbReference type="EMBL" id="PTM57775.1"/>
    </source>
</evidence>
<name>A0A2T4Z7D1_9BACL</name>
<comment type="pathway">
    <text evidence="9">Carotenoid biosynthesis; staphyloxanthin biosynthesis; staphyloxanthin from farnesyl diphosphate: step 5/5.</text>
</comment>
<evidence type="ECO:0000256" key="5">
    <source>
        <dbReference type="ARBA" id="ARBA00022729"/>
    </source>
</evidence>
<evidence type="ECO:0000256" key="9">
    <source>
        <dbReference type="ARBA" id="ARBA00023588"/>
    </source>
</evidence>
<organism evidence="14 15">
    <name type="scientific">Desmospora activa DSM 45169</name>
    <dbReference type="NCBI Taxonomy" id="1121389"/>
    <lineage>
        <taxon>Bacteria</taxon>
        <taxon>Bacillati</taxon>
        <taxon>Bacillota</taxon>
        <taxon>Bacilli</taxon>
        <taxon>Bacillales</taxon>
        <taxon>Thermoactinomycetaceae</taxon>
        <taxon>Desmospora</taxon>
    </lineage>
</organism>
<accession>A0A2T4Z7D1</accession>
<feature type="transmembrane region" description="Helical" evidence="13">
    <location>
        <begin position="84"/>
        <end position="103"/>
    </location>
</feature>
<gene>
    <name evidence="14" type="ORF">C8J48_0330</name>
</gene>
<evidence type="ECO:0000256" key="7">
    <source>
        <dbReference type="ARBA" id="ARBA00023136"/>
    </source>
</evidence>
<evidence type="ECO:0000256" key="13">
    <source>
        <dbReference type="SAM" id="Phobius"/>
    </source>
</evidence>
<comment type="function">
    <text evidence="12">Catalyzes the acylation of glycosyl-4,4'-diaponeurosporenoate, i.e. the esterification of glucose at the C6'' position with the carboxyl group of the C(15) fatty acid 12-methyltetradecanoic acid, to yield staphyloxanthin. This is the last step in the biosynthesis of this orange pigment, present in most staphylococci strains.</text>
</comment>
<comment type="similarity">
    <text evidence="10">Belongs to the acyltransferase CrtO family.</text>
</comment>
<keyword evidence="5" id="KW-0732">Signal</keyword>
<evidence type="ECO:0000256" key="10">
    <source>
        <dbReference type="ARBA" id="ARBA00023603"/>
    </source>
</evidence>
<proteinExistence type="inferred from homology"/>
<comment type="subcellular location">
    <subcellularLocation>
        <location evidence="1">Cell membrane</location>
        <topology evidence="1">Single-pass membrane protein</topology>
    </subcellularLocation>
</comment>
<dbReference type="RefSeq" id="WP_107724650.1">
    <property type="nucleotide sequence ID" value="NZ_PZZP01000001.1"/>
</dbReference>
<dbReference type="InterPro" id="IPR044021">
    <property type="entry name" value="CrtO"/>
</dbReference>
<dbReference type="EMBL" id="PZZP01000001">
    <property type="protein sequence ID" value="PTM57775.1"/>
    <property type="molecule type" value="Genomic_DNA"/>
</dbReference>
<keyword evidence="8" id="KW-0012">Acyltransferase</keyword>
<dbReference type="GO" id="GO:0005886">
    <property type="term" value="C:plasma membrane"/>
    <property type="evidence" value="ECO:0007669"/>
    <property type="project" value="UniProtKB-SubCell"/>
</dbReference>
<evidence type="ECO:0000256" key="11">
    <source>
        <dbReference type="ARBA" id="ARBA00023667"/>
    </source>
</evidence>
<protein>
    <recommendedName>
        <fullName evidence="11">Glycosyl-4,4'-diaponeurosporenoate acyltransferase</fullName>
    </recommendedName>
</protein>
<sequence length="149" mass="18196">MEDPNRHPKKILDIIFGDQYFRVKRWEQEGKIYESIGINHFKKKLLLIAKKRRNEFPFKNYFLTEYSIDGLKAFERKTRKSERAHLLIAVVMLLYTLRIAMFINGIFDVLFLLFFLLLNIIINIYPFCLQRYNRIRINQLLNKRRCYDI</sequence>
<feature type="transmembrane region" description="Helical" evidence="13">
    <location>
        <begin position="109"/>
        <end position="129"/>
    </location>
</feature>
<evidence type="ECO:0000313" key="15">
    <source>
        <dbReference type="Proteomes" id="UP000241639"/>
    </source>
</evidence>